<evidence type="ECO:0000256" key="3">
    <source>
        <dbReference type="ARBA" id="ARBA00022598"/>
    </source>
</evidence>
<dbReference type="Pfam" id="PF01406">
    <property type="entry name" value="tRNA-synt_1e"/>
    <property type="match status" value="1"/>
</dbReference>
<dbReference type="GO" id="GO:0005829">
    <property type="term" value="C:cytosol"/>
    <property type="evidence" value="ECO:0007669"/>
    <property type="project" value="TreeGrafter"/>
</dbReference>
<gene>
    <name evidence="8" type="ORF">I553_5732</name>
</gene>
<protein>
    <submittedName>
        <fullName evidence="8">tRNA synthetases class I (C) catalytic domain protein</fullName>
    </submittedName>
</protein>
<dbReference type="InterPro" id="IPR024909">
    <property type="entry name" value="Cys-tRNA/MSH_ligase"/>
</dbReference>
<keyword evidence="4" id="KW-0547">Nucleotide-binding</keyword>
<organism evidence="8">
    <name type="scientific">Mycobacterium xenopi 4042</name>
    <dbReference type="NCBI Taxonomy" id="1299334"/>
    <lineage>
        <taxon>Bacteria</taxon>
        <taxon>Bacillati</taxon>
        <taxon>Actinomycetota</taxon>
        <taxon>Actinomycetes</taxon>
        <taxon>Mycobacteriales</taxon>
        <taxon>Mycobacteriaceae</taxon>
        <taxon>Mycobacterium</taxon>
    </lineage>
</organism>
<evidence type="ECO:0000313" key="8">
    <source>
        <dbReference type="EMBL" id="EUA23854.1"/>
    </source>
</evidence>
<reference evidence="8" key="1">
    <citation type="submission" date="2014-01" db="EMBL/GenBank/DDBJ databases">
        <authorList>
            <person name="Brown-Elliot B."/>
            <person name="Wallace R."/>
            <person name="Lenaerts A."/>
            <person name="Ordway D."/>
            <person name="DeGroote M.A."/>
            <person name="Parker T."/>
            <person name="Sizemore C."/>
            <person name="Tallon L.J."/>
            <person name="Sadzewicz L.K."/>
            <person name="Sengamalay N."/>
            <person name="Fraser C.M."/>
            <person name="Hine E."/>
            <person name="Shefchek K.A."/>
            <person name="Das S.P."/>
            <person name="Tettelin H."/>
        </authorList>
    </citation>
    <scope>NUCLEOTIDE SEQUENCE [LARGE SCALE GENOMIC DNA]</scope>
    <source>
        <strain evidence="8">4042</strain>
    </source>
</reference>
<comment type="subunit">
    <text evidence="1">Monomer.</text>
</comment>
<dbReference type="PATRIC" id="fig|1299334.3.peg.7672"/>
<feature type="domain" description="tRNA synthetases class I catalytic" evidence="7">
    <location>
        <begin position="1"/>
        <end position="76"/>
    </location>
</feature>
<keyword evidence="2" id="KW-0963">Cytoplasm</keyword>
<evidence type="ECO:0000259" key="7">
    <source>
        <dbReference type="Pfam" id="PF01406"/>
    </source>
</evidence>
<evidence type="ECO:0000256" key="2">
    <source>
        <dbReference type="ARBA" id="ARBA00022490"/>
    </source>
</evidence>
<dbReference type="AlphaFoldDB" id="X7ZX78"/>
<proteinExistence type="predicted"/>
<dbReference type="EMBL" id="JAOB01000069">
    <property type="protein sequence ID" value="EUA23854.1"/>
    <property type="molecule type" value="Genomic_DNA"/>
</dbReference>
<dbReference type="InterPro" id="IPR032678">
    <property type="entry name" value="tRNA-synt_1_cat_dom"/>
</dbReference>
<dbReference type="PANTHER" id="PTHR10890">
    <property type="entry name" value="CYSTEINYL-TRNA SYNTHETASE"/>
    <property type="match status" value="1"/>
</dbReference>
<evidence type="ECO:0000256" key="6">
    <source>
        <dbReference type="SAM" id="MobiDB-lite"/>
    </source>
</evidence>
<name>X7ZX78_MYCXE</name>
<dbReference type="GO" id="GO:0004817">
    <property type="term" value="F:cysteine-tRNA ligase activity"/>
    <property type="evidence" value="ECO:0007669"/>
    <property type="project" value="TreeGrafter"/>
</dbReference>
<feature type="region of interest" description="Disordered" evidence="6">
    <location>
        <begin position="64"/>
        <end position="122"/>
    </location>
</feature>
<dbReference type="InterPro" id="IPR014729">
    <property type="entry name" value="Rossmann-like_a/b/a_fold"/>
</dbReference>
<comment type="caution">
    <text evidence="8">The sequence shown here is derived from an EMBL/GenBank/DDBJ whole genome shotgun (WGS) entry which is preliminary data.</text>
</comment>
<dbReference type="GO" id="GO:0006423">
    <property type="term" value="P:cysteinyl-tRNA aminoacylation"/>
    <property type="evidence" value="ECO:0007669"/>
    <property type="project" value="TreeGrafter"/>
</dbReference>
<dbReference type="Gene3D" id="3.40.50.620">
    <property type="entry name" value="HUPs"/>
    <property type="match status" value="1"/>
</dbReference>
<evidence type="ECO:0000256" key="1">
    <source>
        <dbReference type="ARBA" id="ARBA00011245"/>
    </source>
</evidence>
<evidence type="ECO:0000256" key="5">
    <source>
        <dbReference type="ARBA" id="ARBA00022840"/>
    </source>
</evidence>
<sequence length="122" mass="13619">MVELIERLIDSGHAYPGNGDVYFDVLSYPEYGRLSGHRIEDVHQGEGAAPGKRDQRDFTLWKAAKPGEPSWPTPWAGASRLAPGMLRDGPHLPRLGVRHPLRRNGFGVPAPRERNCAEPCRR</sequence>
<dbReference type="PANTHER" id="PTHR10890:SF30">
    <property type="entry name" value="CYSTEINE--TRNA LIGASE"/>
    <property type="match status" value="1"/>
</dbReference>
<dbReference type="GO" id="GO:0005524">
    <property type="term" value="F:ATP binding"/>
    <property type="evidence" value="ECO:0007669"/>
    <property type="project" value="UniProtKB-KW"/>
</dbReference>
<dbReference type="SUPFAM" id="SSF52374">
    <property type="entry name" value="Nucleotidylyl transferase"/>
    <property type="match status" value="1"/>
</dbReference>
<keyword evidence="8" id="KW-0030">Aminoacyl-tRNA synthetase</keyword>
<keyword evidence="3" id="KW-0436">Ligase</keyword>
<accession>X7ZX78</accession>
<evidence type="ECO:0000256" key="4">
    <source>
        <dbReference type="ARBA" id="ARBA00022741"/>
    </source>
</evidence>
<feature type="compositionally biased region" description="Basic and acidic residues" evidence="6">
    <location>
        <begin position="111"/>
        <end position="122"/>
    </location>
</feature>
<keyword evidence="5" id="KW-0067">ATP-binding</keyword>